<keyword evidence="1 3" id="KW-0732">Signal</keyword>
<evidence type="ECO:0000256" key="3">
    <source>
        <dbReference type="SAM" id="SignalP"/>
    </source>
</evidence>
<protein>
    <recommendedName>
        <fullName evidence="4">LysM domain-containing protein</fullName>
    </recommendedName>
</protein>
<dbReference type="GO" id="GO:0004553">
    <property type="term" value="F:hydrolase activity, hydrolyzing O-glycosyl compounds"/>
    <property type="evidence" value="ECO:0007669"/>
    <property type="project" value="InterPro"/>
</dbReference>
<proteinExistence type="predicted"/>
<feature type="compositionally biased region" description="Basic and acidic residues" evidence="2">
    <location>
        <begin position="131"/>
        <end position="162"/>
    </location>
</feature>
<feature type="domain" description="LysM" evidence="4">
    <location>
        <begin position="74"/>
        <end position="119"/>
    </location>
</feature>
<gene>
    <name evidence="5" type="ORF">BC6307_08955</name>
</gene>
<dbReference type="InterPro" id="IPR010611">
    <property type="entry name" value="3D_dom"/>
</dbReference>
<dbReference type="STRING" id="1314751.GCA_001591425_04097"/>
<dbReference type="AlphaFoldDB" id="A0A223KPG5"/>
<sequence>MKKGILSFVSAAAIAGAFSFVGSASADEVTVQKGDTLWDIANKHQISVEELKDWNDLSSNLIRPEERLKVALTESYHIQKGDTLSEIAENYSGISWQSLQKWNSIKNADLIYAGDTLKVYLKGSPNGSDTQQKKVETAKPKTDETVASEQKHEVKVEEKSKVDSTPTEQPVHANEQKRSETNADQTEKKVEDTAKDETGNSSDKEVVKELTMVATAYTATCEGCSGITSTGINLLENPDMKVISVDPSVIPLGSKVYVEGYGEAIAGDTGGAIVGNKIDIFIPEKQDAINWGVKEVKVKVYK</sequence>
<dbReference type="KEGG" id="bcoh:BC6307_08955"/>
<keyword evidence="6" id="KW-1185">Reference proteome</keyword>
<feature type="compositionally biased region" description="Basic and acidic residues" evidence="2">
    <location>
        <begin position="174"/>
        <end position="204"/>
    </location>
</feature>
<dbReference type="CDD" id="cd00118">
    <property type="entry name" value="LysM"/>
    <property type="match status" value="2"/>
</dbReference>
<dbReference type="InterPro" id="IPR018392">
    <property type="entry name" value="LysM"/>
</dbReference>
<dbReference type="Gene3D" id="2.40.40.10">
    <property type="entry name" value="RlpA-like domain"/>
    <property type="match status" value="1"/>
</dbReference>
<evidence type="ECO:0000256" key="1">
    <source>
        <dbReference type="ARBA" id="ARBA00022729"/>
    </source>
</evidence>
<organism evidence="5 6">
    <name type="scientific">Sutcliffiella cohnii</name>
    <dbReference type="NCBI Taxonomy" id="33932"/>
    <lineage>
        <taxon>Bacteria</taxon>
        <taxon>Bacillati</taxon>
        <taxon>Bacillota</taxon>
        <taxon>Bacilli</taxon>
        <taxon>Bacillales</taxon>
        <taxon>Bacillaceae</taxon>
        <taxon>Sutcliffiella</taxon>
    </lineage>
</organism>
<dbReference type="SUPFAM" id="SSF50685">
    <property type="entry name" value="Barwin-like endoglucanases"/>
    <property type="match status" value="1"/>
</dbReference>
<dbReference type="GO" id="GO:0009254">
    <property type="term" value="P:peptidoglycan turnover"/>
    <property type="evidence" value="ECO:0007669"/>
    <property type="project" value="InterPro"/>
</dbReference>
<dbReference type="Proteomes" id="UP000215224">
    <property type="component" value="Chromosome"/>
</dbReference>
<evidence type="ECO:0000256" key="2">
    <source>
        <dbReference type="SAM" id="MobiDB-lite"/>
    </source>
</evidence>
<dbReference type="GO" id="GO:0019867">
    <property type="term" value="C:outer membrane"/>
    <property type="evidence" value="ECO:0007669"/>
    <property type="project" value="InterPro"/>
</dbReference>
<feature type="domain" description="LysM" evidence="4">
    <location>
        <begin position="27"/>
        <end position="70"/>
    </location>
</feature>
<dbReference type="SUPFAM" id="SSF54106">
    <property type="entry name" value="LysM domain"/>
    <property type="match status" value="2"/>
</dbReference>
<feature type="region of interest" description="Disordered" evidence="2">
    <location>
        <begin position="123"/>
        <end position="204"/>
    </location>
</feature>
<dbReference type="PANTHER" id="PTHR39160:SF6">
    <property type="entry name" value="CELL WALL-BINDING PROTEIN YOCH"/>
    <property type="match status" value="1"/>
</dbReference>
<dbReference type="PANTHER" id="PTHR39160">
    <property type="entry name" value="CELL WALL-BINDING PROTEIN YOCH"/>
    <property type="match status" value="1"/>
</dbReference>
<dbReference type="InterPro" id="IPR036779">
    <property type="entry name" value="LysM_dom_sf"/>
</dbReference>
<dbReference type="EMBL" id="CP018866">
    <property type="protein sequence ID" value="AST91400.1"/>
    <property type="molecule type" value="Genomic_DNA"/>
</dbReference>
<evidence type="ECO:0000313" key="5">
    <source>
        <dbReference type="EMBL" id="AST91400.1"/>
    </source>
</evidence>
<accession>A0A223KPG5</accession>
<feature type="chain" id="PRO_5011273710" description="LysM domain-containing protein" evidence="3">
    <location>
        <begin position="27"/>
        <end position="302"/>
    </location>
</feature>
<reference evidence="5 6" key="1">
    <citation type="submission" date="2016-12" db="EMBL/GenBank/DDBJ databases">
        <title>The whole genome sequencing and assembly of Bacillus cohnii DSM 6307T strain.</title>
        <authorList>
            <person name="Lee Y.-J."/>
            <person name="Yi H."/>
            <person name="Bahn Y.-S."/>
            <person name="Kim J.F."/>
            <person name="Lee D.-W."/>
        </authorList>
    </citation>
    <scope>NUCLEOTIDE SEQUENCE [LARGE SCALE GENOMIC DNA]</scope>
    <source>
        <strain evidence="5 6">DSM 6307</strain>
    </source>
</reference>
<dbReference type="RefSeq" id="WP_066420175.1">
    <property type="nucleotide sequence ID" value="NZ_CP018866.1"/>
</dbReference>
<dbReference type="Pfam" id="PF06725">
    <property type="entry name" value="3D"/>
    <property type="match status" value="1"/>
</dbReference>
<dbReference type="InterPro" id="IPR036908">
    <property type="entry name" value="RlpA-like_sf"/>
</dbReference>
<dbReference type="CDD" id="cd22786">
    <property type="entry name" value="DPBB_YuiC-like"/>
    <property type="match status" value="1"/>
</dbReference>
<dbReference type="SMART" id="SM00257">
    <property type="entry name" value="LysM"/>
    <property type="match status" value="2"/>
</dbReference>
<dbReference type="Pfam" id="PF01476">
    <property type="entry name" value="LysM"/>
    <property type="match status" value="2"/>
</dbReference>
<dbReference type="InterPro" id="IPR051933">
    <property type="entry name" value="Resuscitation_pf_RpfB"/>
</dbReference>
<dbReference type="Gene3D" id="3.10.350.10">
    <property type="entry name" value="LysM domain"/>
    <property type="match status" value="2"/>
</dbReference>
<name>A0A223KPG5_9BACI</name>
<dbReference type="PROSITE" id="PS51782">
    <property type="entry name" value="LYSM"/>
    <property type="match status" value="2"/>
</dbReference>
<feature type="signal peptide" evidence="3">
    <location>
        <begin position="1"/>
        <end position="26"/>
    </location>
</feature>
<evidence type="ECO:0000259" key="4">
    <source>
        <dbReference type="PROSITE" id="PS51782"/>
    </source>
</evidence>
<evidence type="ECO:0000313" key="6">
    <source>
        <dbReference type="Proteomes" id="UP000215224"/>
    </source>
</evidence>